<reference evidence="1" key="2">
    <citation type="submission" date="2005-04" db="EMBL/GenBank/DDBJ databases">
        <authorList>
            <person name="Buell C.R."/>
            <person name="Wing R.A."/>
            <person name="McCombie W.A."/>
            <person name="Ouyang S."/>
        </authorList>
    </citation>
    <scope>NUCLEOTIDE SEQUENCE</scope>
</reference>
<name>Q2QQY0_ORYSJ</name>
<sequence>MERGLTSIHP</sequence>
<evidence type="ECO:0000313" key="1">
    <source>
        <dbReference type="EMBL" id="ABA98243.1"/>
    </source>
</evidence>
<reference evidence="1" key="1">
    <citation type="journal article" date="2005" name="BMC Biol.">
        <title>The sequence of rice chromosomes 11 and 12, rich in disease resistance genes and recent gene duplications.</title>
        <authorList>
            <consortium name="The rice chromosomes 11 and 12 sequencing consortia"/>
        </authorList>
    </citation>
    <scope>NUCLEOTIDE SEQUENCE [LARGE SCALE GENOMIC DNA]</scope>
</reference>
<proteinExistence type="predicted"/>
<dbReference type="EMBL" id="DP000011">
    <property type="protein sequence ID" value="ABA98243.1"/>
    <property type="molecule type" value="Genomic_DNA"/>
</dbReference>
<organism evidence="1">
    <name type="scientific">Oryza sativa subsp. japonica</name>
    <name type="common">Rice</name>
    <dbReference type="NCBI Taxonomy" id="39947"/>
    <lineage>
        <taxon>Eukaryota</taxon>
        <taxon>Viridiplantae</taxon>
        <taxon>Streptophyta</taxon>
        <taxon>Embryophyta</taxon>
        <taxon>Tracheophyta</taxon>
        <taxon>Spermatophyta</taxon>
        <taxon>Magnoliopsida</taxon>
        <taxon>Liliopsida</taxon>
        <taxon>Poales</taxon>
        <taxon>Poaceae</taxon>
        <taxon>BOP clade</taxon>
        <taxon>Oryzoideae</taxon>
        <taxon>Oryzeae</taxon>
        <taxon>Oryzinae</taxon>
        <taxon>Oryza</taxon>
        <taxon>Oryza sativa</taxon>
    </lineage>
</organism>
<gene>
    <name evidence="1" type="ordered locus">LOC_Os12g29489</name>
</gene>
<reference evidence="1" key="3">
    <citation type="submission" date="2006-01" db="EMBL/GenBank/DDBJ databases">
        <authorList>
            <person name="Buell R."/>
        </authorList>
    </citation>
    <scope>NUCLEOTIDE SEQUENCE</scope>
</reference>
<protein>
    <submittedName>
        <fullName evidence="1">Uncharacterized protein</fullName>
    </submittedName>
</protein>
<accession>Q2QQY0</accession>